<proteinExistence type="predicted"/>
<dbReference type="AlphaFoldDB" id="A0A0A8ZRG7"/>
<reference evidence="2" key="2">
    <citation type="journal article" date="2015" name="Data Brief">
        <title>Shoot transcriptome of the giant reed, Arundo donax.</title>
        <authorList>
            <person name="Barrero R.A."/>
            <person name="Guerrero F.D."/>
            <person name="Moolhuijzen P."/>
            <person name="Goolsby J.A."/>
            <person name="Tidwell J."/>
            <person name="Bellgard S.E."/>
            <person name="Bellgard M.I."/>
        </authorList>
    </citation>
    <scope>NUCLEOTIDE SEQUENCE</scope>
    <source>
        <tissue evidence="2">Shoot tissue taken approximately 20 cm above the soil surface</tissue>
    </source>
</reference>
<feature type="region of interest" description="Disordered" evidence="1">
    <location>
        <begin position="1"/>
        <end position="37"/>
    </location>
</feature>
<protein>
    <submittedName>
        <fullName evidence="2">Uncharacterized protein</fullName>
    </submittedName>
</protein>
<evidence type="ECO:0000313" key="2">
    <source>
        <dbReference type="EMBL" id="JAD41994.1"/>
    </source>
</evidence>
<sequence length="85" mass="8899">MDMPAFMESAAPELPPRSAAPRRSCGEKGNASGDSGLGRFEAAMAAAVGRGSREGAGSCEWRRWVAAAEGRERKEGGQNVEQSVC</sequence>
<dbReference type="EMBL" id="GBRH01255901">
    <property type="protein sequence ID" value="JAD41994.1"/>
    <property type="molecule type" value="Transcribed_RNA"/>
</dbReference>
<name>A0A0A8ZRG7_ARUDO</name>
<evidence type="ECO:0000256" key="1">
    <source>
        <dbReference type="SAM" id="MobiDB-lite"/>
    </source>
</evidence>
<accession>A0A0A8ZRG7</accession>
<reference evidence="2" key="1">
    <citation type="submission" date="2014-09" db="EMBL/GenBank/DDBJ databases">
        <authorList>
            <person name="Magalhaes I.L.F."/>
            <person name="Oliveira U."/>
            <person name="Santos F.R."/>
            <person name="Vidigal T.H.D.A."/>
            <person name="Brescovit A.D."/>
            <person name="Santos A.J."/>
        </authorList>
    </citation>
    <scope>NUCLEOTIDE SEQUENCE</scope>
    <source>
        <tissue evidence="2">Shoot tissue taken approximately 20 cm above the soil surface</tissue>
    </source>
</reference>
<organism evidence="2">
    <name type="scientific">Arundo donax</name>
    <name type="common">Giant reed</name>
    <name type="synonym">Donax arundinaceus</name>
    <dbReference type="NCBI Taxonomy" id="35708"/>
    <lineage>
        <taxon>Eukaryota</taxon>
        <taxon>Viridiplantae</taxon>
        <taxon>Streptophyta</taxon>
        <taxon>Embryophyta</taxon>
        <taxon>Tracheophyta</taxon>
        <taxon>Spermatophyta</taxon>
        <taxon>Magnoliopsida</taxon>
        <taxon>Liliopsida</taxon>
        <taxon>Poales</taxon>
        <taxon>Poaceae</taxon>
        <taxon>PACMAD clade</taxon>
        <taxon>Arundinoideae</taxon>
        <taxon>Arundineae</taxon>
        <taxon>Arundo</taxon>
    </lineage>
</organism>